<reference evidence="1" key="1">
    <citation type="submission" date="2024-05" db="EMBL/GenBank/DDBJ databases">
        <title>30 novel species of actinomycetes from the DSMZ collection.</title>
        <authorList>
            <person name="Nouioui I."/>
        </authorList>
    </citation>
    <scope>NUCLEOTIDE SEQUENCE</scope>
    <source>
        <strain evidence="1">DSM 40712</strain>
    </source>
</reference>
<evidence type="ECO:0000313" key="1">
    <source>
        <dbReference type="EMBL" id="MDT0615671.1"/>
    </source>
</evidence>
<sequence>MAEKRRKFDAEFREGAVRIVTEAEKSHAAPPALSSTYVVNEFLIPGDLVAARRTFAQAIAHC</sequence>
<dbReference type="EMBL" id="JAVRFH010000069">
    <property type="protein sequence ID" value="MDT0615671.1"/>
    <property type="molecule type" value="Genomic_DNA"/>
</dbReference>
<dbReference type="Proteomes" id="UP001180724">
    <property type="component" value="Unassembled WGS sequence"/>
</dbReference>
<accession>A0ABU3AZP7</accession>
<keyword evidence="2" id="KW-1185">Reference proteome</keyword>
<gene>
    <name evidence="1" type="ORF">RM812_36605</name>
</gene>
<protein>
    <submittedName>
        <fullName evidence="1">Uncharacterized protein</fullName>
    </submittedName>
</protein>
<comment type="caution">
    <text evidence="1">The sequence shown here is derived from an EMBL/GenBank/DDBJ whole genome shotgun (WGS) entry which is preliminary data.</text>
</comment>
<dbReference type="RefSeq" id="WP_311583539.1">
    <property type="nucleotide sequence ID" value="NZ_JAVRFH010000069.1"/>
</dbReference>
<organism evidence="1 2">
    <name type="scientific">Streptomyces lancefieldiae</name>
    <dbReference type="NCBI Taxonomy" id="3075520"/>
    <lineage>
        <taxon>Bacteria</taxon>
        <taxon>Bacillati</taxon>
        <taxon>Actinomycetota</taxon>
        <taxon>Actinomycetes</taxon>
        <taxon>Kitasatosporales</taxon>
        <taxon>Streptomycetaceae</taxon>
        <taxon>Streptomyces</taxon>
    </lineage>
</organism>
<name>A0ABU3AZP7_9ACTN</name>
<proteinExistence type="predicted"/>
<evidence type="ECO:0000313" key="2">
    <source>
        <dbReference type="Proteomes" id="UP001180724"/>
    </source>
</evidence>